<accession>A0A679IP26</accession>
<dbReference type="SUPFAM" id="SSF51182">
    <property type="entry name" value="RmlC-like cupins"/>
    <property type="match status" value="1"/>
</dbReference>
<feature type="region of interest" description="Disordered" evidence="1">
    <location>
        <begin position="125"/>
        <end position="148"/>
    </location>
</feature>
<proteinExistence type="predicted"/>
<evidence type="ECO:0000256" key="1">
    <source>
        <dbReference type="SAM" id="MobiDB-lite"/>
    </source>
</evidence>
<sequence>MSQDPSTTSTADHAVFDVAAAVATLPEACSTMVADHRFVDVPAASARVFRVYSPTPPHSHASCDEYLYVLSGRCMMKFADEPAVEVGPGKLVMFQRGVVHSVPEILEEPMVFLSVDTPRREPRDIRFVSDSTGTPDTFMRQSQQAQQQ</sequence>
<organism evidence="3">
    <name type="scientific">Methylobacterium bullatum</name>
    <dbReference type="NCBI Taxonomy" id="570505"/>
    <lineage>
        <taxon>Bacteria</taxon>
        <taxon>Pseudomonadati</taxon>
        <taxon>Pseudomonadota</taxon>
        <taxon>Alphaproteobacteria</taxon>
        <taxon>Hyphomicrobiales</taxon>
        <taxon>Methylobacteriaceae</taxon>
        <taxon>Methylobacterium</taxon>
    </lineage>
</organism>
<gene>
    <name evidence="3" type="ORF">MBUL_01303</name>
</gene>
<name>A0A679IP26_9HYPH</name>
<dbReference type="InterPro" id="IPR013096">
    <property type="entry name" value="Cupin_2"/>
</dbReference>
<dbReference type="Gene3D" id="2.60.120.10">
    <property type="entry name" value="Jelly Rolls"/>
    <property type="match status" value="1"/>
</dbReference>
<feature type="domain" description="Cupin type-2" evidence="2">
    <location>
        <begin position="55"/>
        <end position="115"/>
    </location>
</feature>
<dbReference type="InterPro" id="IPR011051">
    <property type="entry name" value="RmlC_Cupin_sf"/>
</dbReference>
<evidence type="ECO:0000259" key="2">
    <source>
        <dbReference type="Pfam" id="PF07883"/>
    </source>
</evidence>
<dbReference type="AlphaFoldDB" id="A0A679IP26"/>
<evidence type="ECO:0000313" key="3">
    <source>
        <dbReference type="EMBL" id="CAA2101686.1"/>
    </source>
</evidence>
<feature type="compositionally biased region" description="Polar residues" evidence="1">
    <location>
        <begin position="129"/>
        <end position="148"/>
    </location>
</feature>
<dbReference type="InterPro" id="IPR014710">
    <property type="entry name" value="RmlC-like_jellyroll"/>
</dbReference>
<dbReference type="Pfam" id="PF07883">
    <property type="entry name" value="Cupin_2"/>
    <property type="match status" value="1"/>
</dbReference>
<reference evidence="3" key="1">
    <citation type="submission" date="2019-12" db="EMBL/GenBank/DDBJ databases">
        <authorList>
            <person name="Cremers G."/>
        </authorList>
    </citation>
    <scope>NUCLEOTIDE SEQUENCE</scope>
    <source>
        <strain evidence="3">Mbul1</strain>
    </source>
</reference>
<dbReference type="CDD" id="cd02208">
    <property type="entry name" value="cupin_RmlC-like"/>
    <property type="match status" value="1"/>
</dbReference>
<protein>
    <recommendedName>
        <fullName evidence="2">Cupin type-2 domain-containing protein</fullName>
    </recommendedName>
</protein>
<dbReference type="EMBL" id="LR743504">
    <property type="protein sequence ID" value="CAA2101686.1"/>
    <property type="molecule type" value="Genomic_DNA"/>
</dbReference>